<evidence type="ECO:0000313" key="10">
    <source>
        <dbReference type="Proteomes" id="UP000001017"/>
    </source>
</evidence>
<evidence type="ECO:0000313" key="9">
    <source>
        <dbReference type="EMBL" id="BAB60216.1"/>
    </source>
</evidence>
<dbReference type="InterPro" id="IPR006172">
    <property type="entry name" value="DNA-dir_DNA_pol_B"/>
</dbReference>
<dbReference type="SMART" id="SM00486">
    <property type="entry name" value="POLBc"/>
    <property type="match status" value="1"/>
</dbReference>
<keyword evidence="6" id="KW-0238">DNA-binding</keyword>
<dbReference type="SUPFAM" id="SSF56672">
    <property type="entry name" value="DNA/RNA polymerases"/>
    <property type="match status" value="1"/>
</dbReference>
<dbReference type="eggNOG" id="arCOG00329">
    <property type="taxonomic scope" value="Archaea"/>
</dbReference>
<dbReference type="Gene3D" id="1.10.132.60">
    <property type="entry name" value="DNA polymerase family B, C-terminal domain"/>
    <property type="match status" value="1"/>
</dbReference>
<dbReference type="Gene3D" id="3.90.1600.10">
    <property type="entry name" value="Palm domain of DNA polymerase"/>
    <property type="match status" value="1"/>
</dbReference>
<reference evidence="9 10" key="1">
    <citation type="journal article" date="1999" name="Proc. Jpn. Acad.">
        <title>Determination of the complete genomic DNA sequence of Thermoplasma volvanium GSS1.</title>
        <authorList>
            <person name="Kawashima T."/>
            <person name="Yamamoto Y."/>
            <person name="Aramaki H."/>
            <person name="Nunoshiba T."/>
            <person name="Kawamoto T."/>
            <person name="Watanabe K."/>
            <person name="Yamazaki M."/>
            <person name="Kanehori K."/>
            <person name="Amano N."/>
            <person name="Ohya Y."/>
            <person name="Makino K."/>
            <person name="Suzuki M."/>
        </authorList>
    </citation>
    <scope>NUCLEOTIDE SEQUENCE [LARGE SCALE GENOMIC DNA]</scope>
    <source>
        <strain evidence="10">ATCC 51530 / DSM 4299 / JCM 9571 / NBRC 15438 / GSS1</strain>
    </source>
</reference>
<dbReference type="PhylomeDB" id="Q979T6"/>
<evidence type="ECO:0000256" key="1">
    <source>
        <dbReference type="ARBA" id="ARBA00005755"/>
    </source>
</evidence>
<dbReference type="HOGENOM" id="CLU_000203_6_2_2"/>
<comment type="catalytic activity">
    <reaction evidence="7">
        <text>DNA(n) + a 2'-deoxyribonucleoside 5'-triphosphate = DNA(n+1) + diphosphate</text>
        <dbReference type="Rhea" id="RHEA:22508"/>
        <dbReference type="Rhea" id="RHEA-COMP:17339"/>
        <dbReference type="Rhea" id="RHEA-COMP:17340"/>
        <dbReference type="ChEBI" id="CHEBI:33019"/>
        <dbReference type="ChEBI" id="CHEBI:61560"/>
        <dbReference type="ChEBI" id="CHEBI:173112"/>
        <dbReference type="EC" id="2.7.7.7"/>
    </reaction>
</comment>
<evidence type="ECO:0000256" key="3">
    <source>
        <dbReference type="ARBA" id="ARBA00022679"/>
    </source>
</evidence>
<organism evidence="9 10">
    <name type="scientific">Thermoplasma volcanium (strain ATCC 51530 / DSM 4299 / JCM 9571 / NBRC 15438 / GSS1)</name>
    <dbReference type="NCBI Taxonomy" id="273116"/>
    <lineage>
        <taxon>Archaea</taxon>
        <taxon>Methanobacteriati</taxon>
        <taxon>Thermoplasmatota</taxon>
        <taxon>Thermoplasmata</taxon>
        <taxon>Thermoplasmatales</taxon>
        <taxon>Thermoplasmataceae</taxon>
        <taxon>Thermoplasma</taxon>
    </lineage>
</organism>
<dbReference type="InterPro" id="IPR042087">
    <property type="entry name" value="DNA_pol_B_thumb"/>
</dbReference>
<evidence type="ECO:0000256" key="4">
    <source>
        <dbReference type="ARBA" id="ARBA00022695"/>
    </source>
</evidence>
<dbReference type="GO" id="GO:0000166">
    <property type="term" value="F:nucleotide binding"/>
    <property type="evidence" value="ECO:0007669"/>
    <property type="project" value="InterPro"/>
</dbReference>
<comment type="similarity">
    <text evidence="1">Belongs to the DNA polymerase type-B family.</text>
</comment>
<dbReference type="GO" id="GO:0006261">
    <property type="term" value="P:DNA-templated DNA replication"/>
    <property type="evidence" value="ECO:0007669"/>
    <property type="project" value="TreeGrafter"/>
</dbReference>
<dbReference type="KEGG" id="tvo:TVG1100740"/>
<name>Q979T6_THEVO</name>
<evidence type="ECO:0000256" key="7">
    <source>
        <dbReference type="ARBA" id="ARBA00049244"/>
    </source>
</evidence>
<dbReference type="CDD" id="cd05531">
    <property type="entry name" value="POLBc_B2"/>
    <property type="match status" value="1"/>
</dbReference>
<keyword evidence="4" id="KW-0548">Nucleotidyltransferase</keyword>
<dbReference type="RefSeq" id="WP_010917303.1">
    <property type="nucleotide sequence ID" value="NC_002689.2"/>
</dbReference>
<evidence type="ECO:0000256" key="5">
    <source>
        <dbReference type="ARBA" id="ARBA00022932"/>
    </source>
</evidence>
<dbReference type="NCBIfam" id="NF004416">
    <property type="entry name" value="PRK05761.1-2"/>
    <property type="match status" value="1"/>
</dbReference>
<dbReference type="STRING" id="273116.gene:9381870"/>
<proteinExistence type="inferred from homology"/>
<sequence length="619" mass="71286">MYEYTGNNKIKKKRYRNSTWIFVSGDRYDLDNLARDLDQSSLRYEWAEMPDVYGYILGLKIYTRPSSAYRLGNLIYAKLGYGRRFRVYNADIDPVLRFMASNGLEFFQLRTFYDEDPDLNVIYVSCTSSSCKVNGKAVNDQALEDMLFDSHVVVYDGPEYFYRKLSMIGVPARYYPGRSFTSYGQIYFRDAYIDIQDRIAIPASSFLYSESGLSGIFEVSRVSYLNPVSVSIVTPGTAVSSMEVALAVNRGLLVPMKKDDHEGQKSPEELIKRDRGGLVFQPVPGIYRDVYEIDFSSMYPSIIVKYNLSPGNVKFLPEALNGLLERRLFYKRISASSEVYSNRNAALKWLLLTSFGYTGYKNAKFGKIEVHEDITEIGRKLLADAISIAHDHGFEMIHGIVDSLWISGNGDIEEVIREIRERTMVDIVVSGHYRWIVFLPENDGSGSPSRYYGLDYNGSYKVRGIELRRADAPEICKRFQVEALEVLRECRTVEDVMSSKAKIEALEHRYIKNIRRFPLNYFTISKKITRHSSEYSVNTVTRSALKAAETFGKVSLGQIIKYTVSDESRKIVNLDDDGTIDYRYYERCLRRAFQPFDFIFSTNFMPSRLEDFLSFQLER</sequence>
<dbReference type="GO" id="GO:0003887">
    <property type="term" value="F:DNA-directed DNA polymerase activity"/>
    <property type="evidence" value="ECO:0007669"/>
    <property type="project" value="UniProtKB-KW"/>
</dbReference>
<keyword evidence="10" id="KW-1185">Reference proteome</keyword>
<feature type="domain" description="DNA-directed DNA polymerase family B multifunctional" evidence="8">
    <location>
        <begin position="246"/>
        <end position="311"/>
    </location>
</feature>
<evidence type="ECO:0000256" key="2">
    <source>
        <dbReference type="ARBA" id="ARBA00012417"/>
    </source>
</evidence>
<dbReference type="InterPro" id="IPR043502">
    <property type="entry name" value="DNA/RNA_pol_sf"/>
</dbReference>
<dbReference type="GeneID" id="1441185"/>
<dbReference type="InterPro" id="IPR023211">
    <property type="entry name" value="DNA_pol_palm_dom_sf"/>
</dbReference>
<dbReference type="Pfam" id="PF00136">
    <property type="entry name" value="DNA_pol_B"/>
    <property type="match status" value="1"/>
</dbReference>
<dbReference type="InterPro" id="IPR050240">
    <property type="entry name" value="DNA_pol_type-B"/>
</dbReference>
<dbReference type="GO" id="GO:0003677">
    <property type="term" value="F:DNA binding"/>
    <property type="evidence" value="ECO:0007669"/>
    <property type="project" value="UniProtKB-KW"/>
</dbReference>
<reference evidence="9 10" key="2">
    <citation type="journal article" date="2000" name="Proc. Natl. Acad. Sci. U.S.A.">
        <title>Archaeal adaptation to higher temperatures revealed by genomic sequence of Thermoplasma volcanium.</title>
        <authorList>
            <person name="Kawashima T."/>
            <person name="Amano N."/>
            <person name="Koike H."/>
            <person name="Makino S."/>
            <person name="Higuchi S."/>
            <person name="Kawashima-Ohya Y."/>
            <person name="Watanabe K."/>
            <person name="Yamazaki M."/>
            <person name="Kanehori K."/>
            <person name="Kawamoto T."/>
            <person name="Nunoshiba T."/>
            <person name="Yamamoto Y."/>
            <person name="Aramaki H."/>
            <person name="Makino K."/>
            <person name="Suzuki M."/>
        </authorList>
    </citation>
    <scope>NUCLEOTIDE SEQUENCE [LARGE SCALE GENOMIC DNA]</scope>
    <source>
        <strain evidence="10">ATCC 51530 / DSM 4299 / JCM 9571 / NBRC 15438 / GSS1</strain>
    </source>
</reference>
<dbReference type="Proteomes" id="UP000001017">
    <property type="component" value="Chromosome"/>
</dbReference>
<protein>
    <recommendedName>
        <fullName evidence="2">DNA-directed DNA polymerase</fullName>
        <ecNumber evidence="2">2.7.7.7</ecNumber>
    </recommendedName>
</protein>
<gene>
    <name evidence="9" type="ORF">TVG1100740</name>
</gene>
<evidence type="ECO:0000259" key="8">
    <source>
        <dbReference type="Pfam" id="PF00136"/>
    </source>
</evidence>
<dbReference type="PANTHER" id="PTHR10322">
    <property type="entry name" value="DNA POLYMERASE CATALYTIC SUBUNIT"/>
    <property type="match status" value="1"/>
</dbReference>
<accession>Q979T6</accession>
<dbReference type="AlphaFoldDB" id="Q979T6"/>
<dbReference type="PaxDb" id="273116-14325312"/>
<dbReference type="EMBL" id="BA000011">
    <property type="protein sequence ID" value="BAB60216.1"/>
    <property type="molecule type" value="Genomic_DNA"/>
</dbReference>
<evidence type="ECO:0000256" key="6">
    <source>
        <dbReference type="ARBA" id="ARBA00023125"/>
    </source>
</evidence>
<keyword evidence="5" id="KW-0239">DNA-directed DNA polymerase</keyword>
<dbReference type="EC" id="2.7.7.7" evidence="2"/>
<keyword evidence="3" id="KW-0808">Transferase</keyword>
<dbReference type="PANTHER" id="PTHR10322:SF23">
    <property type="entry name" value="DNA POLYMERASE DELTA CATALYTIC SUBUNIT"/>
    <property type="match status" value="1"/>
</dbReference>
<dbReference type="InterPro" id="IPR006134">
    <property type="entry name" value="DNA-dir_DNA_pol_B_multi_dom"/>
</dbReference>